<proteinExistence type="predicted"/>
<keyword evidence="5" id="KW-0539">Nucleus</keyword>
<dbReference type="InterPro" id="IPR007219">
    <property type="entry name" value="XnlR_reg_dom"/>
</dbReference>
<evidence type="ECO:0000313" key="9">
    <source>
        <dbReference type="Proteomes" id="UP000789739"/>
    </source>
</evidence>
<evidence type="ECO:0000256" key="4">
    <source>
        <dbReference type="ARBA" id="ARBA00023163"/>
    </source>
</evidence>
<comment type="subcellular location">
    <subcellularLocation>
        <location evidence="1">Nucleus</location>
    </subcellularLocation>
</comment>
<name>A0A9N9D2S7_9GLOM</name>
<evidence type="ECO:0000256" key="5">
    <source>
        <dbReference type="ARBA" id="ARBA00023242"/>
    </source>
</evidence>
<dbReference type="Gene3D" id="4.10.240.10">
    <property type="entry name" value="Zn(2)-C6 fungal-type DNA-binding domain"/>
    <property type="match status" value="1"/>
</dbReference>
<dbReference type="InterPro" id="IPR001138">
    <property type="entry name" value="Zn2Cys6_DnaBD"/>
</dbReference>
<dbReference type="PANTHER" id="PTHR47338">
    <property type="entry name" value="ZN(II)2CYS6 TRANSCRIPTION FACTOR (EUROFUNG)-RELATED"/>
    <property type="match status" value="1"/>
</dbReference>
<sequence length="691" mass="79123">MSNYVFMDDPFSTKRQRCQMACVFCRQRKIKCDGLNPSCASCRRHNMECKYQPIKKDAESVPNSNKSQGLTSTVLTTPSNSIANASAPKRRRIKPSRQREQQIEAQGAVYHNGDITADIRGSQKRPINENTEYPITASHWDYVDTQRDPKFEEVLSNEYDNELLEKYWIHVHPQVPILNKKLFKDPLNPPTLLLLEAMYAISALFSENTTNADSLHFERAEALLGPFLDAPRISTIQALILLCVFKRHQQYSKKDNIPEYPTFQEKLYISMAIKMAFELGLSKSRADSILSVAEKELRKRIWWSLFLLDVFISWENCESNINEDDFDVAECELETDEMELTENGSLVKFAHNVRFARLLHRLTKHIYSNQSGTSYDESIVAIIANFESQLNDWSQYLRIIDDDMQLLHLHCATQLCHTLLRSPLRTITSCITWCLLQTGKVHAWNIFSCKGDISTAERYYKLTIELLKQFKLDHVIQALEDYRKTCHDSQLIFSEQSSPHSQNHFDATTENDDIMDITIPSNDFSDYHYTSYQSSSSDSGTDTQSQFIGNEPHVNGMQPLNVSMESQLYATPKLSPNSPTDWSSPNTLCDYVSPFPVLGTPQGASTANFLYWEPDLSQSPSGEIYVSNELDGRFSPTTSPLASPPHDKEYNNGEENEIRAVRENGNLNGDLRYEFADTKRFDEHDVYHFAG</sequence>
<dbReference type="PANTHER" id="PTHR47338:SF5">
    <property type="entry name" value="ZN(II)2CYS6 TRANSCRIPTION FACTOR (EUROFUNG)"/>
    <property type="match status" value="1"/>
</dbReference>
<evidence type="ECO:0000256" key="1">
    <source>
        <dbReference type="ARBA" id="ARBA00004123"/>
    </source>
</evidence>
<dbReference type="GO" id="GO:0008270">
    <property type="term" value="F:zinc ion binding"/>
    <property type="evidence" value="ECO:0007669"/>
    <property type="project" value="InterPro"/>
</dbReference>
<keyword evidence="2" id="KW-0479">Metal-binding</keyword>
<feature type="region of interest" description="Disordered" evidence="6">
    <location>
        <begin position="531"/>
        <end position="554"/>
    </location>
</feature>
<feature type="non-terminal residue" evidence="8">
    <location>
        <position position="1"/>
    </location>
</feature>
<dbReference type="PROSITE" id="PS00463">
    <property type="entry name" value="ZN2_CY6_FUNGAL_1"/>
    <property type="match status" value="1"/>
</dbReference>
<feature type="domain" description="Zn(2)-C6 fungal-type" evidence="7">
    <location>
        <begin position="21"/>
        <end position="51"/>
    </location>
</feature>
<dbReference type="GO" id="GO:0006351">
    <property type="term" value="P:DNA-templated transcription"/>
    <property type="evidence" value="ECO:0007669"/>
    <property type="project" value="InterPro"/>
</dbReference>
<accession>A0A9N9D2S7</accession>
<dbReference type="AlphaFoldDB" id="A0A9N9D2S7"/>
<keyword evidence="9" id="KW-1185">Reference proteome</keyword>
<dbReference type="SMART" id="SM00066">
    <property type="entry name" value="GAL4"/>
    <property type="match status" value="1"/>
</dbReference>
<evidence type="ECO:0000256" key="3">
    <source>
        <dbReference type="ARBA" id="ARBA00023015"/>
    </source>
</evidence>
<dbReference type="Pfam" id="PF04082">
    <property type="entry name" value="Fungal_trans"/>
    <property type="match status" value="1"/>
</dbReference>
<feature type="region of interest" description="Disordered" evidence="6">
    <location>
        <begin position="57"/>
        <end position="105"/>
    </location>
</feature>
<comment type="caution">
    <text evidence="8">The sequence shown here is derived from an EMBL/GenBank/DDBJ whole genome shotgun (WGS) entry which is preliminary data.</text>
</comment>
<evidence type="ECO:0000256" key="6">
    <source>
        <dbReference type="SAM" id="MobiDB-lite"/>
    </source>
</evidence>
<evidence type="ECO:0000259" key="7">
    <source>
        <dbReference type="PROSITE" id="PS50048"/>
    </source>
</evidence>
<keyword evidence="3" id="KW-0805">Transcription regulation</keyword>
<dbReference type="GO" id="GO:0000981">
    <property type="term" value="F:DNA-binding transcription factor activity, RNA polymerase II-specific"/>
    <property type="evidence" value="ECO:0007669"/>
    <property type="project" value="InterPro"/>
</dbReference>
<dbReference type="OrthoDB" id="39175at2759"/>
<dbReference type="InterPro" id="IPR050815">
    <property type="entry name" value="TF_fung"/>
</dbReference>
<dbReference type="Pfam" id="PF00172">
    <property type="entry name" value="Zn_clus"/>
    <property type="match status" value="1"/>
</dbReference>
<dbReference type="CDD" id="cd00067">
    <property type="entry name" value="GAL4"/>
    <property type="match status" value="1"/>
</dbReference>
<evidence type="ECO:0000256" key="2">
    <source>
        <dbReference type="ARBA" id="ARBA00022723"/>
    </source>
</evidence>
<dbReference type="GO" id="GO:0005634">
    <property type="term" value="C:nucleus"/>
    <property type="evidence" value="ECO:0007669"/>
    <property type="project" value="UniProtKB-SubCell"/>
</dbReference>
<dbReference type="SMART" id="SM00906">
    <property type="entry name" value="Fungal_trans"/>
    <property type="match status" value="1"/>
</dbReference>
<evidence type="ECO:0000313" key="8">
    <source>
        <dbReference type="EMBL" id="CAG8624058.1"/>
    </source>
</evidence>
<feature type="compositionally biased region" description="Low complexity" evidence="6">
    <location>
        <begin position="531"/>
        <end position="546"/>
    </location>
</feature>
<keyword evidence="4" id="KW-0804">Transcription</keyword>
<dbReference type="SUPFAM" id="SSF57701">
    <property type="entry name" value="Zn2/Cys6 DNA-binding domain"/>
    <property type="match status" value="1"/>
</dbReference>
<protein>
    <submittedName>
        <fullName evidence="8">3758_t:CDS:1</fullName>
    </submittedName>
</protein>
<gene>
    <name evidence="8" type="ORF">PBRASI_LOCUS8874</name>
</gene>
<dbReference type="PROSITE" id="PS50048">
    <property type="entry name" value="ZN2_CY6_FUNGAL_2"/>
    <property type="match status" value="1"/>
</dbReference>
<dbReference type="GO" id="GO:0003677">
    <property type="term" value="F:DNA binding"/>
    <property type="evidence" value="ECO:0007669"/>
    <property type="project" value="InterPro"/>
</dbReference>
<dbReference type="EMBL" id="CAJVPI010001715">
    <property type="protein sequence ID" value="CAG8624058.1"/>
    <property type="molecule type" value="Genomic_DNA"/>
</dbReference>
<dbReference type="Proteomes" id="UP000789739">
    <property type="component" value="Unassembled WGS sequence"/>
</dbReference>
<feature type="compositionally biased region" description="Polar residues" evidence="6">
    <location>
        <begin position="61"/>
        <end position="84"/>
    </location>
</feature>
<dbReference type="CDD" id="cd12148">
    <property type="entry name" value="fungal_TF_MHR"/>
    <property type="match status" value="1"/>
</dbReference>
<organism evidence="8 9">
    <name type="scientific">Paraglomus brasilianum</name>
    <dbReference type="NCBI Taxonomy" id="144538"/>
    <lineage>
        <taxon>Eukaryota</taxon>
        <taxon>Fungi</taxon>
        <taxon>Fungi incertae sedis</taxon>
        <taxon>Mucoromycota</taxon>
        <taxon>Glomeromycotina</taxon>
        <taxon>Glomeromycetes</taxon>
        <taxon>Paraglomerales</taxon>
        <taxon>Paraglomeraceae</taxon>
        <taxon>Paraglomus</taxon>
    </lineage>
</organism>
<dbReference type="InterPro" id="IPR036864">
    <property type="entry name" value="Zn2-C6_fun-type_DNA-bd_sf"/>
</dbReference>
<reference evidence="8" key="1">
    <citation type="submission" date="2021-06" db="EMBL/GenBank/DDBJ databases">
        <authorList>
            <person name="Kallberg Y."/>
            <person name="Tangrot J."/>
            <person name="Rosling A."/>
        </authorList>
    </citation>
    <scope>NUCLEOTIDE SEQUENCE</scope>
    <source>
        <strain evidence="8">BR232B</strain>
    </source>
</reference>